<gene>
    <name evidence="3" type="ORF">FME351_LOCUS9531</name>
    <name evidence="5" type="ORF">HFQ381_LOCUS8183</name>
    <name evidence="2" type="ORF">LUA448_LOCUS9125</name>
    <name evidence="4" type="ORF">TIS948_LOCUS33630</name>
    <name evidence="7" type="ORF">TSG867_LOCUS24709</name>
    <name evidence="6" type="ORF">UJA718_LOCUS24387</name>
</gene>
<evidence type="ECO:0000313" key="6">
    <source>
        <dbReference type="EMBL" id="CAF4473806.1"/>
    </source>
</evidence>
<organism evidence="4 8">
    <name type="scientific">Rotaria socialis</name>
    <dbReference type="NCBI Taxonomy" id="392032"/>
    <lineage>
        <taxon>Eukaryota</taxon>
        <taxon>Metazoa</taxon>
        <taxon>Spiralia</taxon>
        <taxon>Gnathifera</taxon>
        <taxon>Rotifera</taxon>
        <taxon>Eurotatoria</taxon>
        <taxon>Bdelloidea</taxon>
        <taxon>Philodinida</taxon>
        <taxon>Philodinidae</taxon>
        <taxon>Rotaria</taxon>
    </lineage>
</organism>
<keyword evidence="1" id="KW-0472">Membrane</keyword>
<keyword evidence="9" id="KW-1185">Reference proteome</keyword>
<dbReference type="PANTHER" id="PTHR33444">
    <property type="entry name" value="SI:DKEY-19B23.12-RELATED"/>
    <property type="match status" value="1"/>
</dbReference>
<evidence type="ECO:0000313" key="2">
    <source>
        <dbReference type="EMBL" id="CAF3312496.1"/>
    </source>
</evidence>
<feature type="transmembrane region" description="Helical" evidence="1">
    <location>
        <begin position="31"/>
        <end position="50"/>
    </location>
</feature>
<feature type="transmembrane region" description="Helical" evidence="1">
    <location>
        <begin position="70"/>
        <end position="97"/>
    </location>
</feature>
<evidence type="ECO:0000256" key="1">
    <source>
        <dbReference type="SAM" id="Phobius"/>
    </source>
</evidence>
<dbReference type="EMBL" id="CAJOBO010000405">
    <property type="protein sequence ID" value="CAF4213540.1"/>
    <property type="molecule type" value="Genomic_DNA"/>
</dbReference>
<dbReference type="Proteomes" id="UP000663851">
    <property type="component" value="Unassembled WGS sequence"/>
</dbReference>
<dbReference type="AlphaFoldDB" id="A0A818FHK3"/>
<dbReference type="EMBL" id="CAJOBQ010002302">
    <property type="protein sequence ID" value="CAF4551832.1"/>
    <property type="molecule type" value="Genomic_DNA"/>
</dbReference>
<evidence type="ECO:0000313" key="9">
    <source>
        <dbReference type="Proteomes" id="UP000663873"/>
    </source>
</evidence>
<dbReference type="Proteomes" id="UP000663869">
    <property type="component" value="Unassembled WGS sequence"/>
</dbReference>
<reference evidence="4" key="1">
    <citation type="submission" date="2021-02" db="EMBL/GenBank/DDBJ databases">
        <authorList>
            <person name="Nowell W R."/>
        </authorList>
    </citation>
    <scope>NUCLEOTIDE SEQUENCE</scope>
</reference>
<accession>A0A818FHK3</accession>
<dbReference type="Proteomes" id="UP000663862">
    <property type="component" value="Unassembled WGS sequence"/>
</dbReference>
<dbReference type="EMBL" id="CAJNXB010006275">
    <property type="protein sequence ID" value="CAF3475198.1"/>
    <property type="molecule type" value="Genomic_DNA"/>
</dbReference>
<evidence type="ECO:0000313" key="3">
    <source>
        <dbReference type="EMBL" id="CAF3406135.1"/>
    </source>
</evidence>
<comment type="caution">
    <text evidence="4">The sequence shown here is derived from an EMBL/GenBank/DDBJ whole genome shotgun (WGS) entry which is preliminary data.</text>
</comment>
<feature type="transmembrane region" description="Helical" evidence="1">
    <location>
        <begin position="109"/>
        <end position="138"/>
    </location>
</feature>
<evidence type="ECO:0000313" key="4">
    <source>
        <dbReference type="EMBL" id="CAF3475198.1"/>
    </source>
</evidence>
<dbReference type="Proteomes" id="UP000663833">
    <property type="component" value="Unassembled WGS sequence"/>
</dbReference>
<dbReference type="EMBL" id="CAJNYD010001042">
    <property type="protein sequence ID" value="CAF3312496.1"/>
    <property type="molecule type" value="Genomic_DNA"/>
</dbReference>
<proteinExistence type="predicted"/>
<keyword evidence="1" id="KW-1133">Transmembrane helix</keyword>
<protein>
    <submittedName>
        <fullName evidence="4">Uncharacterized protein</fullName>
    </submittedName>
</protein>
<evidence type="ECO:0000313" key="7">
    <source>
        <dbReference type="EMBL" id="CAF4551832.1"/>
    </source>
</evidence>
<dbReference type="Proteomes" id="UP000663873">
    <property type="component" value="Unassembled WGS sequence"/>
</dbReference>
<evidence type="ECO:0000313" key="8">
    <source>
        <dbReference type="Proteomes" id="UP000663825"/>
    </source>
</evidence>
<feature type="transmembrane region" description="Helical" evidence="1">
    <location>
        <begin position="158"/>
        <end position="183"/>
    </location>
</feature>
<sequence length="190" mass="20894">MEGAQYRKNDIPSGVSSGDNKTKFADSIIKFYCAKLHIVMIVLDLVIGSVELGEGIKNGNQCPIQPMIGTFLIVHGAVSIFSGLTLMLAVGVAHYVYRQSERTIARPIFFILLIVITIINLFFFAWFIAGNIWVFGASANGVQSSNPTNSATYCQSDMYRAAIVLIIARYIVVPIIIIIVIVVRCCKKTK</sequence>
<dbReference type="EMBL" id="CAJNYU010001035">
    <property type="protein sequence ID" value="CAF3406135.1"/>
    <property type="molecule type" value="Genomic_DNA"/>
</dbReference>
<keyword evidence="1" id="KW-0812">Transmembrane</keyword>
<dbReference type="EMBL" id="CAJOBP010005610">
    <property type="protein sequence ID" value="CAF4473806.1"/>
    <property type="molecule type" value="Genomic_DNA"/>
</dbReference>
<evidence type="ECO:0000313" key="5">
    <source>
        <dbReference type="EMBL" id="CAF4213540.1"/>
    </source>
</evidence>
<name>A0A818FHK3_9BILA</name>
<dbReference type="Proteomes" id="UP000663825">
    <property type="component" value="Unassembled WGS sequence"/>
</dbReference>
<dbReference type="InterPro" id="IPR040350">
    <property type="entry name" value="TMEM272"/>
</dbReference>
<dbReference type="OrthoDB" id="6157510at2759"/>
<dbReference type="PANTHER" id="PTHR33444:SF7">
    <property type="entry name" value="TRANSMEMBRANE PROTEIN 272"/>
    <property type="match status" value="1"/>
</dbReference>